<dbReference type="EnsemblMetazoa" id="HelroT161204">
    <property type="protein sequence ID" value="HelroP161204"/>
    <property type="gene ID" value="HelroG161204"/>
</dbReference>
<organism evidence="2 3">
    <name type="scientific">Helobdella robusta</name>
    <name type="common">Californian leech</name>
    <dbReference type="NCBI Taxonomy" id="6412"/>
    <lineage>
        <taxon>Eukaryota</taxon>
        <taxon>Metazoa</taxon>
        <taxon>Spiralia</taxon>
        <taxon>Lophotrochozoa</taxon>
        <taxon>Annelida</taxon>
        <taxon>Clitellata</taxon>
        <taxon>Hirudinea</taxon>
        <taxon>Rhynchobdellida</taxon>
        <taxon>Glossiphoniidae</taxon>
        <taxon>Helobdella</taxon>
    </lineage>
</organism>
<dbReference type="RefSeq" id="XP_009019395.1">
    <property type="nucleotide sequence ID" value="XM_009021147.1"/>
</dbReference>
<sequence>MRVLGVTLTRLTDCLYSKVVQPYLAVQSYKCTASIVQHNYIPYKWQTSPADTQSSKQFIPKKRYKYIQPRGPHRNKRLSTCIICNNDVVLKPLHPLPTSNRMIVAIALMYANTKPGRAVPKSEKKERIVFVWTGWTRVSSPPGTHQQPECLSESYRSFSLFSPHESLR</sequence>
<dbReference type="HOGENOM" id="CLU_1588283_0_0_1"/>
<gene>
    <name evidence="2" type="primary">20199074</name>
    <name evidence="1" type="ORF">HELRODRAFT_161204</name>
</gene>
<dbReference type="GeneID" id="20199074"/>
<dbReference type="EMBL" id="AMQM01000768">
    <property type="status" value="NOT_ANNOTATED_CDS"/>
    <property type="molecule type" value="Genomic_DNA"/>
</dbReference>
<keyword evidence="3" id="KW-1185">Reference proteome</keyword>
<name>T1ER74_HELRO</name>
<evidence type="ECO:0000313" key="2">
    <source>
        <dbReference type="EnsemblMetazoa" id="HelroP161204"/>
    </source>
</evidence>
<reference evidence="2" key="3">
    <citation type="submission" date="2015-06" db="UniProtKB">
        <authorList>
            <consortium name="EnsemblMetazoa"/>
        </authorList>
    </citation>
    <scope>IDENTIFICATION</scope>
</reference>
<evidence type="ECO:0000313" key="1">
    <source>
        <dbReference type="EMBL" id="ESO01987.1"/>
    </source>
</evidence>
<dbReference type="Proteomes" id="UP000015101">
    <property type="component" value="Unassembled WGS sequence"/>
</dbReference>
<reference evidence="1 3" key="2">
    <citation type="journal article" date="2013" name="Nature">
        <title>Insights into bilaterian evolution from three spiralian genomes.</title>
        <authorList>
            <person name="Simakov O."/>
            <person name="Marletaz F."/>
            <person name="Cho S.J."/>
            <person name="Edsinger-Gonzales E."/>
            <person name="Havlak P."/>
            <person name="Hellsten U."/>
            <person name="Kuo D.H."/>
            <person name="Larsson T."/>
            <person name="Lv J."/>
            <person name="Arendt D."/>
            <person name="Savage R."/>
            <person name="Osoegawa K."/>
            <person name="de Jong P."/>
            <person name="Grimwood J."/>
            <person name="Chapman J.A."/>
            <person name="Shapiro H."/>
            <person name="Aerts A."/>
            <person name="Otillar R.P."/>
            <person name="Terry A.Y."/>
            <person name="Boore J.L."/>
            <person name="Grigoriev I.V."/>
            <person name="Lindberg D.R."/>
            <person name="Seaver E.C."/>
            <person name="Weisblat D.A."/>
            <person name="Putnam N.H."/>
            <person name="Rokhsar D.S."/>
        </authorList>
    </citation>
    <scope>NUCLEOTIDE SEQUENCE</scope>
</reference>
<accession>T1ER74</accession>
<proteinExistence type="predicted"/>
<dbReference type="KEGG" id="hro:HELRODRAFT_161204"/>
<dbReference type="CTD" id="20199074"/>
<reference evidence="3" key="1">
    <citation type="submission" date="2012-12" db="EMBL/GenBank/DDBJ databases">
        <authorList>
            <person name="Hellsten U."/>
            <person name="Grimwood J."/>
            <person name="Chapman J.A."/>
            <person name="Shapiro H."/>
            <person name="Aerts A."/>
            <person name="Otillar R.P."/>
            <person name="Terry A.Y."/>
            <person name="Boore J.L."/>
            <person name="Simakov O."/>
            <person name="Marletaz F."/>
            <person name="Cho S.-J."/>
            <person name="Edsinger-Gonzales E."/>
            <person name="Havlak P."/>
            <person name="Kuo D.-H."/>
            <person name="Larsson T."/>
            <person name="Lv J."/>
            <person name="Arendt D."/>
            <person name="Savage R."/>
            <person name="Osoegawa K."/>
            <person name="de Jong P."/>
            <person name="Lindberg D.R."/>
            <person name="Seaver E.C."/>
            <person name="Weisblat D.A."/>
            <person name="Putnam N.H."/>
            <person name="Grigoriev I.V."/>
            <person name="Rokhsar D.S."/>
        </authorList>
    </citation>
    <scope>NUCLEOTIDE SEQUENCE</scope>
</reference>
<dbReference type="EMBL" id="KB096742">
    <property type="protein sequence ID" value="ESO01987.1"/>
    <property type="molecule type" value="Genomic_DNA"/>
</dbReference>
<dbReference type="AlphaFoldDB" id="T1ER74"/>
<dbReference type="InParanoid" id="T1ER74"/>
<evidence type="ECO:0000313" key="3">
    <source>
        <dbReference type="Proteomes" id="UP000015101"/>
    </source>
</evidence>
<protein>
    <submittedName>
        <fullName evidence="1 2">Uncharacterized protein</fullName>
    </submittedName>
</protein>